<feature type="transmembrane region" description="Helical" evidence="12">
    <location>
        <begin position="754"/>
        <end position="774"/>
    </location>
</feature>
<evidence type="ECO:0000256" key="10">
    <source>
        <dbReference type="ARBA" id="ARBA00023065"/>
    </source>
</evidence>
<name>A0A2T5G6F1_9BACL</name>
<accession>A0A2T5G6F1</accession>
<dbReference type="PRINTS" id="PR00119">
    <property type="entry name" value="CATATPASE"/>
</dbReference>
<dbReference type="InterPro" id="IPR006068">
    <property type="entry name" value="ATPase_P-typ_cation-transptr_C"/>
</dbReference>
<reference evidence="14 15" key="1">
    <citation type="submission" date="2017-08" db="EMBL/GenBank/DDBJ databases">
        <title>Burning lignite coal seam in the remote Altai Mountains harbors a hydrogen-driven thermophilic microbial community.</title>
        <authorList>
            <person name="Kadnikov V.V."/>
            <person name="Mardanov A.V."/>
            <person name="Ivasenko D."/>
            <person name="Beletsky A.V."/>
            <person name="Karnachuk O.V."/>
            <person name="Ravin N.V."/>
        </authorList>
    </citation>
    <scope>NUCLEOTIDE SEQUENCE [LARGE SCALE GENOMIC DNA]</scope>
    <source>
        <strain evidence="14">AL31</strain>
    </source>
</reference>
<sequence>MHAPPSHMPLENLLRELRVDPRVGLSSREAEARRAHYGTNTLEDGRRRSWWFAFLEQFKDFMLLVLLGATLLSALLGEYVDAALILAVVLLNGFLGFFQGYRTEKTLAALRDLAAPSCRVLRDGKLVVVPAESLVPGDVVTVEAGERVPADLRLWEAEGVHVDESLLTGESIPVAKRVERGDADEHGILFMGTLLVRGSATGIVVATGKATAMGRIARLLKDSEPDSPPLVRRMNELGKVFVAGALALIAAVLFLGGKTGTPFPELLLTGVTLAVAAIPEGLPAIVAVVLTLGVYRMARENALVRRLHAVETLGSTTFIATDKTGTLTQNRMRAVLLAVSGAVYHVREEDDGEALLVRNGVPIAVHPEDVRIALTVLALANRRHERFEGGGAPSSSWSPLRAPAEESRRSSLTPLSNSGSFSGTEFASTDLRIFRGDPMELALWEFARKLGVHLEGLFSRYARVDEVPFDHHTRYMAVLYRSIAEDLWTVKGSPEAVLRRCASVLSGADVRPLTERTRSFLLSEVDRLSRGGYRVLALAYRRLPRFRGTREDLEGRLVFIGFVGLLDPPRPEVREALARVRGAGIRVAMVTGDHPETAERIAKDVGLWEEGSLTLSGRDLYTFSDKALAERLPYVRVFARVSPEHKLRIVEVLKREGHVVAMTGDGVNDAPAIRAADVGIAMGRGGTDVAKEAADLILLDDNFATIARAVEEGRAIFENIRAFVRFVLTANVAEVFLVFGAILAGTAIPLSPLMLLWINLLTEGLPALALGLEGRDPEVMERPPRPPQEGLFARGLGLTILAGGILVGGLALAVFLRYLETQGLAAARAAAFWTLAAGQLFMIFDRSEGYGRFERNPLLFLAFLASLGLAALVVAVPYAAGLFRIAPLLTTDMVLLAGVALIPSLFLHAVRRAYRRFVCRLQKRKGTER</sequence>
<evidence type="ECO:0000313" key="14">
    <source>
        <dbReference type="EMBL" id="PTQ51752.1"/>
    </source>
</evidence>
<dbReference type="GO" id="GO:1902600">
    <property type="term" value="P:proton transmembrane transport"/>
    <property type="evidence" value="ECO:0007669"/>
    <property type="project" value="TreeGrafter"/>
</dbReference>
<feature type="transmembrane region" description="Helical" evidence="12">
    <location>
        <begin position="82"/>
        <end position="101"/>
    </location>
</feature>
<dbReference type="Pfam" id="PF00690">
    <property type="entry name" value="Cation_ATPase_N"/>
    <property type="match status" value="1"/>
</dbReference>
<dbReference type="SFLD" id="SFLDS00003">
    <property type="entry name" value="Haloacid_Dehalogenase"/>
    <property type="match status" value="1"/>
</dbReference>
<feature type="transmembrane region" description="Helical" evidence="12">
    <location>
        <begin position="237"/>
        <end position="255"/>
    </location>
</feature>
<comment type="caution">
    <text evidence="14">The sequence shown here is derived from an EMBL/GenBank/DDBJ whole genome shotgun (WGS) entry which is preliminary data.</text>
</comment>
<dbReference type="InterPro" id="IPR023299">
    <property type="entry name" value="ATPase_P-typ_cyto_dom_N"/>
</dbReference>
<evidence type="ECO:0000256" key="5">
    <source>
        <dbReference type="ARBA" id="ARBA00022692"/>
    </source>
</evidence>
<dbReference type="AlphaFoldDB" id="A0A2T5G6F1"/>
<dbReference type="PANTHER" id="PTHR43294">
    <property type="entry name" value="SODIUM/POTASSIUM-TRANSPORTING ATPASE SUBUNIT ALPHA"/>
    <property type="match status" value="1"/>
</dbReference>
<feature type="transmembrane region" description="Helical" evidence="12">
    <location>
        <begin position="856"/>
        <end position="879"/>
    </location>
</feature>
<gene>
    <name evidence="14" type="ORF">BLITH_1390</name>
</gene>
<dbReference type="EMBL" id="PEBW01000004">
    <property type="protein sequence ID" value="PTQ51752.1"/>
    <property type="molecule type" value="Genomic_DNA"/>
</dbReference>
<dbReference type="FunFam" id="3.40.50.1000:FF:000028">
    <property type="entry name" value="Calcium-transporting P-type ATPase, putative"/>
    <property type="match status" value="1"/>
</dbReference>
<keyword evidence="4" id="KW-0597">Phosphoprotein</keyword>
<dbReference type="GO" id="GO:1990573">
    <property type="term" value="P:potassium ion import across plasma membrane"/>
    <property type="evidence" value="ECO:0007669"/>
    <property type="project" value="TreeGrafter"/>
</dbReference>
<keyword evidence="3" id="KW-0813">Transport</keyword>
<keyword evidence="7" id="KW-0067">ATP-binding</keyword>
<feature type="transmembrane region" description="Helical" evidence="12">
    <location>
        <begin position="885"/>
        <end position="907"/>
    </location>
</feature>
<evidence type="ECO:0000256" key="9">
    <source>
        <dbReference type="ARBA" id="ARBA00022989"/>
    </source>
</evidence>
<dbReference type="GO" id="GO:0005524">
    <property type="term" value="F:ATP binding"/>
    <property type="evidence" value="ECO:0007669"/>
    <property type="project" value="UniProtKB-KW"/>
</dbReference>
<comment type="subcellular location">
    <subcellularLocation>
        <location evidence="1">Membrane</location>
        <topology evidence="1">Multi-pass membrane protein</topology>
    </subcellularLocation>
</comment>
<dbReference type="Gene3D" id="1.20.1110.10">
    <property type="entry name" value="Calcium-transporting ATPase, transmembrane domain"/>
    <property type="match status" value="1"/>
</dbReference>
<feature type="transmembrane region" description="Helical" evidence="12">
    <location>
        <begin position="795"/>
        <end position="819"/>
    </location>
</feature>
<dbReference type="SUPFAM" id="SSF81665">
    <property type="entry name" value="Calcium ATPase, transmembrane domain M"/>
    <property type="match status" value="1"/>
</dbReference>
<dbReference type="SUPFAM" id="SSF81653">
    <property type="entry name" value="Calcium ATPase, transduction domain A"/>
    <property type="match status" value="1"/>
</dbReference>
<evidence type="ECO:0000256" key="11">
    <source>
        <dbReference type="ARBA" id="ARBA00023136"/>
    </source>
</evidence>
<dbReference type="InterPro" id="IPR023298">
    <property type="entry name" value="ATPase_P-typ_TM_dom_sf"/>
</dbReference>
<evidence type="ECO:0000256" key="2">
    <source>
        <dbReference type="ARBA" id="ARBA00005675"/>
    </source>
</evidence>
<dbReference type="Gene3D" id="3.40.1110.10">
    <property type="entry name" value="Calcium-transporting ATPase, cytoplasmic domain N"/>
    <property type="match status" value="1"/>
</dbReference>
<evidence type="ECO:0000259" key="13">
    <source>
        <dbReference type="SMART" id="SM00831"/>
    </source>
</evidence>
<dbReference type="Gene3D" id="3.40.50.1000">
    <property type="entry name" value="HAD superfamily/HAD-like"/>
    <property type="match status" value="1"/>
</dbReference>
<evidence type="ECO:0000256" key="8">
    <source>
        <dbReference type="ARBA" id="ARBA00022967"/>
    </source>
</evidence>
<dbReference type="InterPro" id="IPR059000">
    <property type="entry name" value="ATPase_P-type_domA"/>
</dbReference>
<feature type="transmembrane region" description="Helical" evidence="12">
    <location>
        <begin position="267"/>
        <end position="295"/>
    </location>
</feature>
<feature type="transmembrane region" description="Helical" evidence="12">
    <location>
        <begin position="58"/>
        <end position="76"/>
    </location>
</feature>
<evidence type="ECO:0000256" key="4">
    <source>
        <dbReference type="ARBA" id="ARBA00022553"/>
    </source>
</evidence>
<evidence type="ECO:0000256" key="7">
    <source>
        <dbReference type="ARBA" id="ARBA00022840"/>
    </source>
</evidence>
<dbReference type="PRINTS" id="PR00120">
    <property type="entry name" value="HATPASE"/>
</dbReference>
<keyword evidence="9 12" id="KW-1133">Transmembrane helix</keyword>
<dbReference type="InterPro" id="IPR044492">
    <property type="entry name" value="P_typ_ATPase_HD_dom"/>
</dbReference>
<keyword evidence="8" id="KW-1278">Translocase</keyword>
<dbReference type="NCBIfam" id="TIGR01494">
    <property type="entry name" value="ATPase_P-type"/>
    <property type="match status" value="2"/>
</dbReference>
<dbReference type="SUPFAM" id="SSF81660">
    <property type="entry name" value="Metal cation-transporting ATPase, ATP-binding domain N"/>
    <property type="match status" value="1"/>
</dbReference>
<feature type="transmembrane region" description="Helical" evidence="12">
    <location>
        <begin position="825"/>
        <end position="844"/>
    </location>
</feature>
<dbReference type="PANTHER" id="PTHR43294:SF20">
    <property type="entry name" value="P-TYPE ATPASE"/>
    <property type="match status" value="1"/>
</dbReference>
<evidence type="ECO:0000256" key="12">
    <source>
        <dbReference type="SAM" id="Phobius"/>
    </source>
</evidence>
<feature type="transmembrane region" description="Helical" evidence="12">
    <location>
        <begin position="723"/>
        <end position="748"/>
    </location>
</feature>
<keyword evidence="10" id="KW-0406">Ion transport</keyword>
<dbReference type="InterPro" id="IPR018303">
    <property type="entry name" value="ATPase_P-typ_P_site"/>
</dbReference>
<evidence type="ECO:0000256" key="3">
    <source>
        <dbReference type="ARBA" id="ARBA00022448"/>
    </source>
</evidence>
<dbReference type="Proteomes" id="UP000244016">
    <property type="component" value="Unassembled WGS sequence"/>
</dbReference>
<dbReference type="SFLD" id="SFLDG00002">
    <property type="entry name" value="C1.7:_P-type_atpase_like"/>
    <property type="match status" value="1"/>
</dbReference>
<dbReference type="Gene3D" id="2.70.150.10">
    <property type="entry name" value="Calcium-transporting ATPase, cytoplasmic transduction domain A"/>
    <property type="match status" value="1"/>
</dbReference>
<dbReference type="InterPro" id="IPR023214">
    <property type="entry name" value="HAD_sf"/>
</dbReference>
<evidence type="ECO:0000313" key="15">
    <source>
        <dbReference type="Proteomes" id="UP000244016"/>
    </source>
</evidence>
<dbReference type="InterPro" id="IPR008250">
    <property type="entry name" value="ATPase_P-typ_transduc_dom_A_sf"/>
</dbReference>
<dbReference type="SMART" id="SM00831">
    <property type="entry name" value="Cation_ATPase_N"/>
    <property type="match status" value="1"/>
</dbReference>
<dbReference type="InterPro" id="IPR001757">
    <property type="entry name" value="P_typ_ATPase"/>
</dbReference>
<feature type="domain" description="Cation-transporting P-type ATPase N-terminal" evidence="13">
    <location>
        <begin position="4"/>
        <end position="78"/>
    </location>
</feature>
<organism evidence="14 15">
    <name type="scientific">Brockia lithotrophica</name>
    <dbReference type="NCBI Taxonomy" id="933949"/>
    <lineage>
        <taxon>Bacteria</taxon>
        <taxon>Bacillati</taxon>
        <taxon>Bacillota</taxon>
        <taxon>Bacilli</taxon>
        <taxon>Bacillales</taxon>
        <taxon>Bacillales Family X. Incertae Sedis</taxon>
        <taxon>Brockia</taxon>
    </lineage>
</organism>
<dbReference type="GO" id="GO:0016887">
    <property type="term" value="F:ATP hydrolysis activity"/>
    <property type="evidence" value="ECO:0007669"/>
    <property type="project" value="InterPro"/>
</dbReference>
<dbReference type="GO" id="GO:0005886">
    <property type="term" value="C:plasma membrane"/>
    <property type="evidence" value="ECO:0007669"/>
    <property type="project" value="TreeGrafter"/>
</dbReference>
<keyword evidence="5 12" id="KW-0812">Transmembrane</keyword>
<dbReference type="SFLD" id="SFLDF00027">
    <property type="entry name" value="p-type_atpase"/>
    <property type="match status" value="1"/>
</dbReference>
<evidence type="ECO:0000256" key="6">
    <source>
        <dbReference type="ARBA" id="ARBA00022741"/>
    </source>
</evidence>
<dbReference type="InterPro" id="IPR004014">
    <property type="entry name" value="ATPase_P-typ_cation-transptr_N"/>
</dbReference>
<dbReference type="GO" id="GO:0005391">
    <property type="term" value="F:P-type sodium:potassium-exchanging transporter activity"/>
    <property type="evidence" value="ECO:0007669"/>
    <property type="project" value="TreeGrafter"/>
</dbReference>
<protein>
    <submittedName>
        <fullName evidence="14">Lead, cadmium, zinc and mercury transporting ATPase</fullName>
    </submittedName>
</protein>
<evidence type="ECO:0000256" key="1">
    <source>
        <dbReference type="ARBA" id="ARBA00004141"/>
    </source>
</evidence>
<proteinExistence type="inferred from homology"/>
<dbReference type="InterPro" id="IPR036412">
    <property type="entry name" value="HAD-like_sf"/>
</dbReference>
<dbReference type="GO" id="GO:0030007">
    <property type="term" value="P:intracellular potassium ion homeostasis"/>
    <property type="evidence" value="ECO:0007669"/>
    <property type="project" value="TreeGrafter"/>
</dbReference>
<dbReference type="PROSITE" id="PS00154">
    <property type="entry name" value="ATPASE_E1_E2"/>
    <property type="match status" value="1"/>
</dbReference>
<dbReference type="Pfam" id="PF00122">
    <property type="entry name" value="E1-E2_ATPase"/>
    <property type="match status" value="1"/>
</dbReference>
<dbReference type="InterPro" id="IPR050510">
    <property type="entry name" value="Cation_transp_ATPase_P-type"/>
</dbReference>
<keyword evidence="6" id="KW-0547">Nucleotide-binding</keyword>
<dbReference type="Pfam" id="PF00689">
    <property type="entry name" value="Cation_ATPase_C"/>
    <property type="match status" value="1"/>
</dbReference>
<dbReference type="Pfam" id="PF13246">
    <property type="entry name" value="Cation_ATPase"/>
    <property type="match status" value="1"/>
</dbReference>
<dbReference type="GO" id="GO:0036376">
    <property type="term" value="P:sodium ion export across plasma membrane"/>
    <property type="evidence" value="ECO:0007669"/>
    <property type="project" value="TreeGrafter"/>
</dbReference>
<dbReference type="GO" id="GO:0006883">
    <property type="term" value="P:intracellular sodium ion homeostasis"/>
    <property type="evidence" value="ECO:0007669"/>
    <property type="project" value="TreeGrafter"/>
</dbReference>
<comment type="similarity">
    <text evidence="2">Belongs to the cation transport ATPase (P-type) (TC 3.A.3) family. Type IIA subfamily.</text>
</comment>
<keyword evidence="11 12" id="KW-0472">Membrane</keyword>
<dbReference type="SUPFAM" id="SSF56784">
    <property type="entry name" value="HAD-like"/>
    <property type="match status" value="1"/>
</dbReference>